<dbReference type="InterPro" id="IPR051600">
    <property type="entry name" value="Beta-PGM-like"/>
</dbReference>
<organism evidence="4 5">
    <name type="scientific">Staphylococcus saccharolyticus</name>
    <dbReference type="NCBI Taxonomy" id="33028"/>
    <lineage>
        <taxon>Bacteria</taxon>
        <taxon>Bacillati</taxon>
        <taxon>Bacillota</taxon>
        <taxon>Bacilli</taxon>
        <taxon>Bacillales</taxon>
        <taxon>Staphylococcaceae</taxon>
        <taxon>Staphylococcus</taxon>
    </lineage>
</organism>
<dbReference type="EMBL" id="UHDZ01000001">
    <property type="protein sequence ID" value="SUM69189.1"/>
    <property type="molecule type" value="Genomic_DNA"/>
</dbReference>
<dbReference type="InterPro" id="IPR006439">
    <property type="entry name" value="HAD-SF_hydro_IA"/>
</dbReference>
<comment type="similarity">
    <text evidence="1">Belongs to the HAD-like hydrolase superfamily. CbbY/CbbZ/Gph/YieH family.</text>
</comment>
<keyword evidence="2" id="KW-0479">Metal-binding</keyword>
<keyword evidence="5" id="KW-1185">Reference proteome</keyword>
<dbReference type="PANTHER" id="PTHR46193:SF21">
    <property type="entry name" value="SLL1138 PROTEIN"/>
    <property type="match status" value="1"/>
</dbReference>
<gene>
    <name evidence="4" type="ORF">NCTC11807_00752</name>
</gene>
<proteinExistence type="inferred from homology"/>
<protein>
    <submittedName>
        <fullName evidence="4">Phosphoglycolate phosphatase</fullName>
        <ecNumber evidence="4">3.1.3.-</ecNumber>
    </submittedName>
</protein>
<dbReference type="GO" id="GO:0046872">
    <property type="term" value="F:metal ion binding"/>
    <property type="evidence" value="ECO:0007669"/>
    <property type="project" value="UniProtKB-KW"/>
</dbReference>
<evidence type="ECO:0000256" key="1">
    <source>
        <dbReference type="ARBA" id="ARBA00006171"/>
    </source>
</evidence>
<name>A0A380H346_9STAP</name>
<sequence length="104" mass="11567">MKHLKKCHIPMAIVTSSYRKNILPTFRQLGLDNYIDVIVGREDVENVKPDPDLYLTAVQNLNYNPTNCMAIEDSVNGATAAILAGLDVIVNTNIMTKEQDFSSI</sequence>
<reference evidence="4 5" key="1">
    <citation type="submission" date="2018-06" db="EMBL/GenBank/DDBJ databases">
        <authorList>
            <consortium name="Pathogen Informatics"/>
            <person name="Doyle S."/>
        </authorList>
    </citation>
    <scope>NUCLEOTIDE SEQUENCE [LARGE SCALE GENOMIC DNA]</scope>
    <source>
        <strain evidence="4 5">NCTC11807</strain>
    </source>
</reference>
<accession>A0A380H346</accession>
<dbReference type="SUPFAM" id="SSF56784">
    <property type="entry name" value="HAD-like"/>
    <property type="match status" value="1"/>
</dbReference>
<keyword evidence="3" id="KW-0460">Magnesium</keyword>
<dbReference type="GO" id="GO:0016787">
    <property type="term" value="F:hydrolase activity"/>
    <property type="evidence" value="ECO:0007669"/>
    <property type="project" value="UniProtKB-KW"/>
</dbReference>
<dbReference type="AlphaFoldDB" id="A0A380H346"/>
<dbReference type="InterPro" id="IPR041492">
    <property type="entry name" value="HAD_2"/>
</dbReference>
<dbReference type="Proteomes" id="UP000255425">
    <property type="component" value="Unassembled WGS sequence"/>
</dbReference>
<evidence type="ECO:0000256" key="3">
    <source>
        <dbReference type="ARBA" id="ARBA00022842"/>
    </source>
</evidence>
<evidence type="ECO:0000256" key="2">
    <source>
        <dbReference type="ARBA" id="ARBA00022723"/>
    </source>
</evidence>
<dbReference type="NCBIfam" id="TIGR01509">
    <property type="entry name" value="HAD-SF-IA-v3"/>
    <property type="match status" value="1"/>
</dbReference>
<dbReference type="EC" id="3.1.3.-" evidence="4"/>
<dbReference type="InterPro" id="IPR036412">
    <property type="entry name" value="HAD-like_sf"/>
</dbReference>
<dbReference type="Pfam" id="PF13419">
    <property type="entry name" value="HAD_2"/>
    <property type="match status" value="1"/>
</dbReference>
<keyword evidence="4" id="KW-0378">Hydrolase</keyword>
<dbReference type="PANTHER" id="PTHR46193">
    <property type="entry name" value="6-PHOSPHOGLUCONATE PHOSPHATASE"/>
    <property type="match status" value="1"/>
</dbReference>
<evidence type="ECO:0000313" key="4">
    <source>
        <dbReference type="EMBL" id="SUM69189.1"/>
    </source>
</evidence>
<evidence type="ECO:0000313" key="5">
    <source>
        <dbReference type="Proteomes" id="UP000255425"/>
    </source>
</evidence>
<dbReference type="InterPro" id="IPR023214">
    <property type="entry name" value="HAD_sf"/>
</dbReference>
<dbReference type="Gene3D" id="3.40.50.1000">
    <property type="entry name" value="HAD superfamily/HAD-like"/>
    <property type="match status" value="1"/>
</dbReference>